<dbReference type="FunCoup" id="A0A1Y1Y0Z4">
    <property type="interactions" value="692"/>
</dbReference>
<keyword evidence="4 5" id="KW-0862">Zinc</keyword>
<dbReference type="InterPro" id="IPR050852">
    <property type="entry name" value="Queuine_tRNA-ribosyltrfase"/>
</dbReference>
<reference evidence="7 8" key="1">
    <citation type="submission" date="2016-07" db="EMBL/GenBank/DDBJ databases">
        <title>Pervasive Adenine N6-methylation of Active Genes in Fungi.</title>
        <authorList>
            <consortium name="DOE Joint Genome Institute"/>
            <person name="Mondo S.J."/>
            <person name="Dannebaum R.O."/>
            <person name="Kuo R.C."/>
            <person name="Labutti K."/>
            <person name="Haridas S."/>
            <person name="Kuo A."/>
            <person name="Salamov A."/>
            <person name="Ahrendt S.R."/>
            <person name="Lipzen A."/>
            <person name="Sullivan W."/>
            <person name="Andreopoulos W.B."/>
            <person name="Clum A."/>
            <person name="Lindquist E."/>
            <person name="Daum C."/>
            <person name="Ramamoorthy G.K."/>
            <person name="Gryganskyi A."/>
            <person name="Culley D."/>
            <person name="Magnuson J.K."/>
            <person name="James T.Y."/>
            <person name="O'Malley M.A."/>
            <person name="Stajich J.E."/>
            <person name="Spatafora J.W."/>
            <person name="Visel A."/>
            <person name="Grigoriev I.V."/>
        </authorList>
    </citation>
    <scope>NUCLEOTIDE SEQUENCE [LARGE SCALE GENOMIC DNA]</scope>
    <source>
        <strain evidence="7 8">CBS 931.73</strain>
    </source>
</reference>
<name>A0A1Y1Y0Z4_9FUNG</name>
<dbReference type="Gene3D" id="3.20.20.105">
    <property type="entry name" value="Queuine tRNA-ribosyltransferase-like"/>
    <property type="match status" value="1"/>
</dbReference>
<evidence type="ECO:0000259" key="6">
    <source>
        <dbReference type="Pfam" id="PF01702"/>
    </source>
</evidence>
<dbReference type="AlphaFoldDB" id="A0A1Y1Y0Z4"/>
<dbReference type="GO" id="GO:0006400">
    <property type="term" value="P:tRNA modification"/>
    <property type="evidence" value="ECO:0007669"/>
    <property type="project" value="InterPro"/>
</dbReference>
<dbReference type="OrthoDB" id="27601at2759"/>
<dbReference type="InParanoid" id="A0A1Y1Y0Z4"/>
<evidence type="ECO:0000256" key="2">
    <source>
        <dbReference type="ARBA" id="ARBA00022694"/>
    </source>
</evidence>
<dbReference type="InterPro" id="IPR028592">
    <property type="entry name" value="QTRTD1"/>
</dbReference>
<dbReference type="InterPro" id="IPR036511">
    <property type="entry name" value="TGT-like_sf"/>
</dbReference>
<evidence type="ECO:0000256" key="3">
    <source>
        <dbReference type="ARBA" id="ARBA00022723"/>
    </source>
</evidence>
<feature type="binding site" evidence="5">
    <location>
        <position position="346"/>
    </location>
    <ligand>
        <name>Zn(2+)</name>
        <dbReference type="ChEBI" id="CHEBI:29105"/>
    </ligand>
</feature>
<dbReference type="GO" id="GO:0046872">
    <property type="term" value="F:metal ion binding"/>
    <property type="evidence" value="ECO:0007669"/>
    <property type="project" value="UniProtKB-KW"/>
</dbReference>
<dbReference type="STRING" id="1314790.A0A1Y1Y0Z4"/>
<accession>A0A1Y1Y0Z4</accession>
<comment type="subcellular location">
    <subcellularLocation>
        <location evidence="5">Cytoplasm</location>
    </subcellularLocation>
</comment>
<keyword evidence="1 5" id="KW-0963">Cytoplasm</keyword>
<organism evidence="7 8">
    <name type="scientific">Basidiobolus meristosporus CBS 931.73</name>
    <dbReference type="NCBI Taxonomy" id="1314790"/>
    <lineage>
        <taxon>Eukaryota</taxon>
        <taxon>Fungi</taxon>
        <taxon>Fungi incertae sedis</taxon>
        <taxon>Zoopagomycota</taxon>
        <taxon>Entomophthoromycotina</taxon>
        <taxon>Basidiobolomycetes</taxon>
        <taxon>Basidiobolales</taxon>
        <taxon>Basidiobolaceae</taxon>
        <taxon>Basidiobolus</taxon>
    </lineage>
</organism>
<dbReference type="GO" id="GO:0008479">
    <property type="term" value="F:tRNA-guanosine(34) queuine transglycosylase activity"/>
    <property type="evidence" value="ECO:0007669"/>
    <property type="project" value="UniProtKB-UniRule"/>
</dbReference>
<comment type="caution">
    <text evidence="7">The sequence shown here is derived from an EMBL/GenBank/DDBJ whole genome shotgun (WGS) entry which is preliminary data.</text>
</comment>
<feature type="binding site" evidence="5">
    <location>
        <position position="315"/>
    </location>
    <ligand>
        <name>Zn(2+)</name>
        <dbReference type="ChEBI" id="CHEBI:29105"/>
    </ligand>
</feature>
<feature type="domain" description="tRNA-guanine(15) transglycosylase-like" evidence="6">
    <location>
        <begin position="29"/>
        <end position="379"/>
    </location>
</feature>
<dbReference type="SUPFAM" id="SSF51713">
    <property type="entry name" value="tRNA-guanine transglycosylase"/>
    <property type="match status" value="1"/>
</dbReference>
<comment type="function">
    <text evidence="5">Non-catalytic subunit of the queuine tRNA-ribosyltransferase (TGT) that catalyzes the base-exchange of a guanine (G) residue with queuine (Q) at position 34 (anticodon wobble position) in tRNAs with GU(N) anticodons (tRNA-Asp, -Asn, -His and -Tyr), resulting in the hypermodified nucleoside queuosine (7-(((4,5-cis-dihydroxy-2-cyclopenten-1-yl)amino)methyl)-7-deazaguanosine).</text>
</comment>
<comment type="subunit">
    <text evidence="5">Heterodimer of a catalytic subunit and an accessory subunit.</text>
</comment>
<proteinExistence type="inferred from homology"/>
<dbReference type="NCBIfam" id="TIGR00449">
    <property type="entry name" value="tgt_general"/>
    <property type="match status" value="1"/>
</dbReference>
<sequence length="381" mass="43523">MPLHFEVEKEEERIRQGILSINTSRAVSDLQVDTPNCLMYSHRGTTPHLTPDVVRSVPIRGIQVALCQLFDEFPPLSATFEPGIHKYLNLEDYLIFVDMLDPSELEETPFNGEKYISVKTYGGMRKITPEDYLRTINAYKPDIAAALADIVVDKNPTAKRARKSVDRSLRWLDAIIAQKQESINLFGVLVGSQYDRERQRCAEEVVKRDVDGYILEARSFDVSNEEKERLLKISLDHLPRDKPRVGYGFSAPDDILTGITLGIDLFDSSFPYHATQKGLALIFEFGNQDAGSGDLTYDLNDPKNKSDQQPLLEGCRCFACQNHSRCYTHHLINTHEMLASILLMVHNCHHYSRFFQQIRESIGNGTFKQKKANFLQIYYNL</sequence>
<dbReference type="InterPro" id="IPR002616">
    <property type="entry name" value="tRNA_ribo_trans-like"/>
</dbReference>
<feature type="binding site" evidence="5">
    <location>
        <position position="320"/>
    </location>
    <ligand>
        <name>Zn(2+)</name>
        <dbReference type="ChEBI" id="CHEBI:29105"/>
    </ligand>
</feature>
<comment type="cofactor">
    <cofactor evidence="5">
        <name>Zn(2+)</name>
        <dbReference type="ChEBI" id="CHEBI:29105"/>
    </cofactor>
    <text evidence="5">Binds 1 zinc ion per subunit.</text>
</comment>
<evidence type="ECO:0000313" key="7">
    <source>
        <dbReference type="EMBL" id="ORX91565.1"/>
    </source>
</evidence>
<keyword evidence="2 5" id="KW-0819">tRNA processing</keyword>
<dbReference type="HAMAP" id="MF_03043">
    <property type="entry name" value="QTRT2"/>
    <property type="match status" value="1"/>
</dbReference>
<evidence type="ECO:0000313" key="8">
    <source>
        <dbReference type="Proteomes" id="UP000193498"/>
    </source>
</evidence>
<dbReference type="PANTHER" id="PTHR46064">
    <property type="entry name" value="QUEUINE TRNA-RIBOSYLTRANSFERASE ACCESSORY SUBUNIT 2"/>
    <property type="match status" value="1"/>
</dbReference>
<keyword evidence="3 5" id="KW-0479">Metal-binding</keyword>
<feature type="binding site" evidence="5">
    <location>
        <position position="317"/>
    </location>
    <ligand>
        <name>Zn(2+)</name>
        <dbReference type="ChEBI" id="CHEBI:29105"/>
    </ligand>
</feature>
<evidence type="ECO:0000256" key="5">
    <source>
        <dbReference type="HAMAP-Rule" id="MF_03043"/>
    </source>
</evidence>
<dbReference type="Proteomes" id="UP000193498">
    <property type="component" value="Unassembled WGS sequence"/>
</dbReference>
<evidence type="ECO:0000256" key="1">
    <source>
        <dbReference type="ARBA" id="ARBA00022490"/>
    </source>
</evidence>
<evidence type="ECO:0000256" key="4">
    <source>
        <dbReference type="ARBA" id="ARBA00022833"/>
    </source>
</evidence>
<keyword evidence="8" id="KW-1185">Reference proteome</keyword>
<gene>
    <name evidence="7" type="ORF">K493DRAFT_339282</name>
</gene>
<dbReference type="EMBL" id="MCFE01000316">
    <property type="protein sequence ID" value="ORX91565.1"/>
    <property type="molecule type" value="Genomic_DNA"/>
</dbReference>
<dbReference type="GO" id="GO:0005737">
    <property type="term" value="C:cytoplasm"/>
    <property type="evidence" value="ECO:0007669"/>
    <property type="project" value="UniProtKB-SubCell"/>
</dbReference>
<comment type="similarity">
    <text evidence="5">Belongs to the queuine tRNA-ribosyltransferase family. QTRT2 subfamily.</text>
</comment>
<dbReference type="PANTHER" id="PTHR46064:SF1">
    <property type="entry name" value="QUEUINE TRNA-RIBOSYLTRANSFERASE ACCESSORY SUBUNIT 2"/>
    <property type="match status" value="1"/>
</dbReference>
<dbReference type="Pfam" id="PF01702">
    <property type="entry name" value="TGT"/>
    <property type="match status" value="1"/>
</dbReference>
<protein>
    <recommendedName>
        <fullName evidence="5">Queuine tRNA-ribosyltransferase accessory subunit 2</fullName>
    </recommendedName>
    <alternativeName>
        <fullName evidence="5">Queuine tRNA-ribosyltransferase domain-containing protein 1</fullName>
    </alternativeName>
</protein>